<dbReference type="InterPro" id="IPR002182">
    <property type="entry name" value="NB-ARC"/>
</dbReference>
<comment type="similarity">
    <text evidence="3">Belongs to the disease resistance NB-LRR family.</text>
</comment>
<evidence type="ECO:0000259" key="11">
    <source>
        <dbReference type="Pfam" id="PF00931"/>
    </source>
</evidence>
<comment type="function">
    <text evidence="1">Confers resistance to late blight (Phytophthora infestans) races carrying the avirulence gene Avr1. Resistance proteins guard the plant against pathogens that contain an appropriate avirulence protein via an indirect interaction with this avirulence protein. That triggers a defense system including the hypersensitive response, which restricts the pathogen growth.</text>
</comment>
<feature type="domain" description="Disease resistance R13L4/SHOC-2-like LRR" evidence="13">
    <location>
        <begin position="559"/>
        <end position="724"/>
    </location>
</feature>
<name>A0ABD2Z841_9GENT</name>
<dbReference type="Gene3D" id="3.80.10.10">
    <property type="entry name" value="Ribonuclease Inhibitor"/>
    <property type="match status" value="1"/>
</dbReference>
<dbReference type="GO" id="GO:0005524">
    <property type="term" value="F:ATP binding"/>
    <property type="evidence" value="ECO:0007669"/>
    <property type="project" value="UniProtKB-KW"/>
</dbReference>
<evidence type="ECO:0000256" key="2">
    <source>
        <dbReference type="ARBA" id="ARBA00004496"/>
    </source>
</evidence>
<evidence type="ECO:0000256" key="6">
    <source>
        <dbReference type="ARBA" id="ARBA00022667"/>
    </source>
</evidence>
<organism evidence="14 15">
    <name type="scientific">Cinchona calisaya</name>
    <dbReference type="NCBI Taxonomy" id="153742"/>
    <lineage>
        <taxon>Eukaryota</taxon>
        <taxon>Viridiplantae</taxon>
        <taxon>Streptophyta</taxon>
        <taxon>Embryophyta</taxon>
        <taxon>Tracheophyta</taxon>
        <taxon>Spermatophyta</taxon>
        <taxon>Magnoliopsida</taxon>
        <taxon>eudicotyledons</taxon>
        <taxon>Gunneridae</taxon>
        <taxon>Pentapetalae</taxon>
        <taxon>asterids</taxon>
        <taxon>lamiids</taxon>
        <taxon>Gentianales</taxon>
        <taxon>Rubiaceae</taxon>
        <taxon>Cinchonoideae</taxon>
        <taxon>Cinchoneae</taxon>
        <taxon>Cinchona</taxon>
    </lineage>
</organism>
<dbReference type="Gene3D" id="1.10.10.10">
    <property type="entry name" value="Winged helix-like DNA-binding domain superfamily/Winged helix DNA-binding domain"/>
    <property type="match status" value="1"/>
</dbReference>
<keyword evidence="9" id="KW-0611">Plant defense</keyword>
<comment type="caution">
    <text evidence="14">The sequence shown here is derived from an EMBL/GenBank/DDBJ whole genome shotgun (WGS) entry which is preliminary data.</text>
</comment>
<proteinExistence type="inferred from homology"/>
<dbReference type="Gene3D" id="3.40.50.300">
    <property type="entry name" value="P-loop containing nucleotide triphosphate hydrolases"/>
    <property type="match status" value="1"/>
</dbReference>
<dbReference type="InterPro" id="IPR036388">
    <property type="entry name" value="WH-like_DNA-bd_sf"/>
</dbReference>
<evidence type="ECO:0000256" key="3">
    <source>
        <dbReference type="ARBA" id="ARBA00008894"/>
    </source>
</evidence>
<sequence>MAEVASIYPPSSFGFPRTNELGSIDFLLTNLKEIAISEANSIAFPPGRIHIILEDLEFLRSFLENIVEQRNQNEKLQTLWNYVMEVAYKAELVIDSIVIGEKTECLDTIVGDIKLLKIEAQDIDQSMRHDSEAQTLNKNSVHMSSQHSTLALTEILVGLDDEVKTIIHRRTLDSKKLDIVSIVGMAGLGKTTLANKVYNHPSILGHFHVRAWCCVSQVHSKHGLLIQILCSIASESPGRYLKKNEDDLAEQLYKHLKRNRYVIVLDDMWDIDAWSLLATSFPDDANGGRILVTTRSHDLPLQIKLDSEPHRLRHLTDEESWVLMHSRIFGQKGCPPVLNGVGMQIAKNCKGLPLTVVVVAGILASTEQDSWEEVANYLSSRTVIGTEYCMNTIELSYKYLPDYLKPCLLYFSAFQEDQVIPVRKLKLLWISEGFVQKTDQTKNVEDVADIYLMDLIHRSLVMVTRQRSLGGVKACQIHDLFHEFCVAKAKEESFLWIVPAFNWRFPFSQFYDSHRLCIYSYMEEELNTPRLFFPHLRSLLYFVYQNWEDEYSFIFRIFRICKLLRVLDLGEIDLDGKFPREVELLVHLRYLVIQSLFESIPSAIANLSRLETLFIQFGGSVRLPNSIWTMKKLRHLCVQDGFILPIENLDTSPNLYHLQSLTFAIDASSQSLQKILIKLPSLRRLKCFKVESRDSSGSGSSNGIMVLDSLSRLESLKVNFSGDFSFPLNLKKLTLENYKQPWSEISTIGKLPNLEVLKLLRESFLGDTWEMKEGEFPKLRFLKLARLDIVRWTATASCDNFPLLQKLVLYNCAKLQEVPLCLGDCPTIEMIQVSDCHKSAVTLVKEIQKQQIDMGNDGLKILIHE</sequence>
<keyword evidence="10" id="KW-0067">ATP-binding</keyword>
<evidence type="ECO:0000313" key="15">
    <source>
        <dbReference type="Proteomes" id="UP001630127"/>
    </source>
</evidence>
<dbReference type="SUPFAM" id="SSF52540">
    <property type="entry name" value="P-loop containing nucleoside triphosphate hydrolases"/>
    <property type="match status" value="1"/>
</dbReference>
<reference evidence="14 15" key="1">
    <citation type="submission" date="2024-11" db="EMBL/GenBank/DDBJ databases">
        <title>A near-complete genome assembly of Cinchona calisaya.</title>
        <authorList>
            <person name="Lian D.C."/>
            <person name="Zhao X.W."/>
            <person name="Wei L."/>
        </authorList>
    </citation>
    <scope>NUCLEOTIDE SEQUENCE [LARGE SCALE GENOMIC DNA]</scope>
    <source>
        <tissue evidence="14">Nenye</tissue>
    </source>
</reference>
<protein>
    <submittedName>
        <fullName evidence="14">Uncharacterized protein</fullName>
    </submittedName>
</protein>
<dbReference type="Proteomes" id="UP001630127">
    <property type="component" value="Unassembled WGS sequence"/>
</dbReference>
<dbReference type="Pfam" id="PF23559">
    <property type="entry name" value="WHD_DRP"/>
    <property type="match status" value="1"/>
</dbReference>
<dbReference type="Pfam" id="PF23598">
    <property type="entry name" value="LRR_14"/>
    <property type="match status" value="1"/>
</dbReference>
<keyword evidence="5" id="KW-0433">Leucine-rich repeat</keyword>
<keyword evidence="6" id="KW-0381">Hypersensitive response</keyword>
<evidence type="ECO:0000256" key="8">
    <source>
        <dbReference type="ARBA" id="ARBA00022741"/>
    </source>
</evidence>
<keyword evidence="4" id="KW-0963">Cytoplasm</keyword>
<keyword evidence="8" id="KW-0547">Nucleotide-binding</keyword>
<evidence type="ECO:0000256" key="1">
    <source>
        <dbReference type="ARBA" id="ARBA00002074"/>
    </source>
</evidence>
<dbReference type="CDD" id="cd14798">
    <property type="entry name" value="RX-CC_like"/>
    <property type="match status" value="1"/>
</dbReference>
<evidence type="ECO:0000256" key="4">
    <source>
        <dbReference type="ARBA" id="ARBA00022490"/>
    </source>
</evidence>
<dbReference type="FunFam" id="1.10.10.10:FF:000322">
    <property type="entry name" value="Probable disease resistance protein At1g63360"/>
    <property type="match status" value="1"/>
</dbReference>
<evidence type="ECO:0000259" key="12">
    <source>
        <dbReference type="Pfam" id="PF23559"/>
    </source>
</evidence>
<feature type="domain" description="NB-ARC" evidence="11">
    <location>
        <begin position="171"/>
        <end position="330"/>
    </location>
</feature>
<dbReference type="InterPro" id="IPR038005">
    <property type="entry name" value="RX-like_CC"/>
</dbReference>
<dbReference type="PRINTS" id="PR00364">
    <property type="entry name" value="DISEASERSIST"/>
</dbReference>
<keyword evidence="7" id="KW-0677">Repeat</keyword>
<evidence type="ECO:0000259" key="13">
    <source>
        <dbReference type="Pfam" id="PF23598"/>
    </source>
</evidence>
<dbReference type="InterPro" id="IPR042197">
    <property type="entry name" value="Apaf_helical"/>
</dbReference>
<dbReference type="GO" id="GO:0051607">
    <property type="term" value="P:defense response to virus"/>
    <property type="evidence" value="ECO:0007669"/>
    <property type="project" value="UniProtKB-ARBA"/>
</dbReference>
<evidence type="ECO:0000256" key="9">
    <source>
        <dbReference type="ARBA" id="ARBA00022821"/>
    </source>
</evidence>
<feature type="domain" description="Disease resistance protein winged helix" evidence="12">
    <location>
        <begin position="414"/>
        <end position="484"/>
    </location>
</feature>
<dbReference type="EMBL" id="JBJUIK010000010">
    <property type="protein sequence ID" value="KAL3515638.1"/>
    <property type="molecule type" value="Genomic_DNA"/>
</dbReference>
<evidence type="ECO:0000256" key="5">
    <source>
        <dbReference type="ARBA" id="ARBA00022614"/>
    </source>
</evidence>
<keyword evidence="15" id="KW-1185">Reference proteome</keyword>
<gene>
    <name evidence="14" type="ORF">ACH5RR_022540</name>
</gene>
<accession>A0ABD2Z841</accession>
<dbReference type="SUPFAM" id="SSF52058">
    <property type="entry name" value="L domain-like"/>
    <property type="match status" value="1"/>
</dbReference>
<dbReference type="PANTHER" id="PTHR23155">
    <property type="entry name" value="DISEASE RESISTANCE PROTEIN RP"/>
    <property type="match status" value="1"/>
</dbReference>
<dbReference type="GO" id="GO:0005737">
    <property type="term" value="C:cytoplasm"/>
    <property type="evidence" value="ECO:0007669"/>
    <property type="project" value="UniProtKB-SubCell"/>
</dbReference>
<evidence type="ECO:0000313" key="14">
    <source>
        <dbReference type="EMBL" id="KAL3515638.1"/>
    </source>
</evidence>
<dbReference type="PANTHER" id="PTHR23155:SF1152">
    <property type="entry name" value="AAA+ ATPASE DOMAIN-CONTAINING PROTEIN"/>
    <property type="match status" value="1"/>
</dbReference>
<dbReference type="AlphaFoldDB" id="A0ABD2Z841"/>
<dbReference type="Gene3D" id="1.10.8.430">
    <property type="entry name" value="Helical domain of apoptotic protease-activating factors"/>
    <property type="match status" value="1"/>
</dbReference>
<dbReference type="InterPro" id="IPR055414">
    <property type="entry name" value="LRR_R13L4/SHOC2-like"/>
</dbReference>
<dbReference type="InterPro" id="IPR044974">
    <property type="entry name" value="Disease_R_plants"/>
</dbReference>
<dbReference type="GO" id="GO:0009626">
    <property type="term" value="P:plant-type hypersensitive response"/>
    <property type="evidence" value="ECO:0007669"/>
    <property type="project" value="UniProtKB-KW"/>
</dbReference>
<dbReference type="InterPro" id="IPR058922">
    <property type="entry name" value="WHD_DRP"/>
</dbReference>
<evidence type="ECO:0000256" key="7">
    <source>
        <dbReference type="ARBA" id="ARBA00022737"/>
    </source>
</evidence>
<dbReference type="InterPro" id="IPR027417">
    <property type="entry name" value="P-loop_NTPase"/>
</dbReference>
<comment type="subcellular location">
    <subcellularLocation>
        <location evidence="2">Cytoplasm</location>
    </subcellularLocation>
</comment>
<dbReference type="Pfam" id="PF00931">
    <property type="entry name" value="NB-ARC"/>
    <property type="match status" value="1"/>
</dbReference>
<evidence type="ECO:0000256" key="10">
    <source>
        <dbReference type="ARBA" id="ARBA00022840"/>
    </source>
</evidence>
<dbReference type="FunFam" id="3.40.50.300:FF:001091">
    <property type="entry name" value="Probable disease resistance protein At1g61300"/>
    <property type="match status" value="1"/>
</dbReference>
<dbReference type="InterPro" id="IPR032675">
    <property type="entry name" value="LRR_dom_sf"/>
</dbReference>